<dbReference type="InterPro" id="IPR002052">
    <property type="entry name" value="DNA_methylase_N6_adenine_CS"/>
</dbReference>
<dbReference type="Pfam" id="PF10672">
    <property type="entry name" value="Methyltrans_SAM"/>
    <property type="match status" value="1"/>
</dbReference>
<reference evidence="9" key="1">
    <citation type="submission" date="2022-03" db="EMBL/GenBank/DDBJ databases">
        <title>Genomic Encyclopedia of Type Strains, Phase III (KMG-III): the genomes of soil and plant-associated and newly described type strains.</title>
        <authorList>
            <person name="Whitman W."/>
        </authorList>
    </citation>
    <scope>NUCLEOTIDE SEQUENCE</scope>
    <source>
        <strain evidence="9">ANL 6-2</strain>
    </source>
</reference>
<keyword evidence="5 6" id="KW-0949">S-adenosyl-L-methionine</keyword>
<evidence type="ECO:0000256" key="1">
    <source>
        <dbReference type="ARBA" id="ARBA00022490"/>
    </source>
</evidence>
<keyword evidence="7" id="KW-0694">RNA-binding</keyword>
<dbReference type="SUPFAM" id="SSF53335">
    <property type="entry name" value="S-adenosyl-L-methionine-dependent methyltransferases"/>
    <property type="match status" value="2"/>
</dbReference>
<dbReference type="InterPro" id="IPR029063">
    <property type="entry name" value="SAM-dependent_MTases_sf"/>
</dbReference>
<dbReference type="EC" id="2.1.1.173" evidence="6"/>
<dbReference type="GO" id="GO:0005737">
    <property type="term" value="C:cytoplasm"/>
    <property type="evidence" value="ECO:0007669"/>
    <property type="project" value="UniProtKB-SubCell"/>
</dbReference>
<dbReference type="Gene3D" id="3.30.2130.30">
    <property type="match status" value="1"/>
</dbReference>
<gene>
    <name evidence="6" type="primary">rlmL</name>
    <name evidence="9" type="ORF">J2T57_000787</name>
</gene>
<dbReference type="GO" id="GO:0052915">
    <property type="term" value="F:23S rRNA (guanine(2445)-N(2))-methyltransferase activity"/>
    <property type="evidence" value="ECO:0007669"/>
    <property type="project" value="UniProtKB-UniRule"/>
</dbReference>
<dbReference type="Pfam" id="PF22020">
    <property type="entry name" value="RlmL_1st"/>
    <property type="match status" value="1"/>
</dbReference>
<comment type="caution">
    <text evidence="9">The sequence shown here is derived from an EMBL/GenBank/DDBJ whole genome shotgun (WGS) entry which is preliminary data.</text>
</comment>
<dbReference type="EC" id="2.1.1.264" evidence="6"/>
<evidence type="ECO:0000313" key="9">
    <source>
        <dbReference type="EMBL" id="MCP1673688.1"/>
    </source>
</evidence>
<keyword evidence="4 6" id="KW-0808">Transferase</keyword>
<dbReference type="RefSeq" id="WP_253474544.1">
    <property type="nucleotide sequence ID" value="NZ_JALJXV010000002.1"/>
</dbReference>
<accession>A0AAE3G1Z3</accession>
<evidence type="ECO:0000256" key="3">
    <source>
        <dbReference type="ARBA" id="ARBA00022603"/>
    </source>
</evidence>
<keyword evidence="10" id="KW-1185">Reference proteome</keyword>
<dbReference type="SMART" id="SM00981">
    <property type="entry name" value="THUMP"/>
    <property type="match status" value="1"/>
</dbReference>
<name>A0AAE3G1Z3_9GAMM</name>
<organism evidence="9 10">
    <name type="scientific">Natronocella acetinitrilica</name>
    <dbReference type="NCBI Taxonomy" id="414046"/>
    <lineage>
        <taxon>Bacteria</taxon>
        <taxon>Pseudomonadati</taxon>
        <taxon>Pseudomonadota</taxon>
        <taxon>Gammaproteobacteria</taxon>
        <taxon>Chromatiales</taxon>
        <taxon>Ectothiorhodospiraceae</taxon>
        <taxon>Natronocella</taxon>
    </lineage>
</organism>
<dbReference type="Pfam" id="PF02926">
    <property type="entry name" value="THUMP"/>
    <property type="match status" value="1"/>
</dbReference>
<dbReference type="PROSITE" id="PS00092">
    <property type="entry name" value="N6_MTASE"/>
    <property type="match status" value="1"/>
</dbReference>
<dbReference type="HAMAP" id="MF_01858">
    <property type="entry name" value="23SrRNA_methyltr_KL"/>
    <property type="match status" value="1"/>
</dbReference>
<dbReference type="Pfam" id="PF01170">
    <property type="entry name" value="UPF0020"/>
    <property type="match status" value="1"/>
</dbReference>
<evidence type="ECO:0000313" key="10">
    <source>
        <dbReference type="Proteomes" id="UP001205843"/>
    </source>
</evidence>
<dbReference type="Gene3D" id="3.40.50.150">
    <property type="entry name" value="Vaccinia Virus protein VP39"/>
    <property type="match status" value="2"/>
</dbReference>
<dbReference type="InterPro" id="IPR053943">
    <property type="entry name" value="RlmKL-like_Mtase_CS"/>
</dbReference>
<proteinExistence type="inferred from homology"/>
<comment type="catalytic activity">
    <reaction evidence="6">
        <text>guanosine(2445) in 23S rRNA + S-adenosyl-L-methionine = N(2)-methylguanosine(2445) in 23S rRNA + S-adenosyl-L-homocysteine + H(+)</text>
        <dbReference type="Rhea" id="RHEA:42740"/>
        <dbReference type="Rhea" id="RHEA-COMP:10215"/>
        <dbReference type="Rhea" id="RHEA-COMP:10216"/>
        <dbReference type="ChEBI" id="CHEBI:15378"/>
        <dbReference type="ChEBI" id="CHEBI:57856"/>
        <dbReference type="ChEBI" id="CHEBI:59789"/>
        <dbReference type="ChEBI" id="CHEBI:74269"/>
        <dbReference type="ChEBI" id="CHEBI:74481"/>
        <dbReference type="EC" id="2.1.1.173"/>
    </reaction>
</comment>
<evidence type="ECO:0000259" key="8">
    <source>
        <dbReference type="PROSITE" id="PS51165"/>
    </source>
</evidence>
<dbReference type="NCBIfam" id="NF008748">
    <property type="entry name" value="PRK11783.1"/>
    <property type="match status" value="1"/>
</dbReference>
<keyword evidence="2 6" id="KW-0698">rRNA processing</keyword>
<evidence type="ECO:0000256" key="2">
    <source>
        <dbReference type="ARBA" id="ARBA00022552"/>
    </source>
</evidence>
<dbReference type="Proteomes" id="UP001205843">
    <property type="component" value="Unassembled WGS sequence"/>
</dbReference>
<dbReference type="GO" id="GO:0003723">
    <property type="term" value="F:RNA binding"/>
    <property type="evidence" value="ECO:0007669"/>
    <property type="project" value="UniProtKB-UniRule"/>
</dbReference>
<dbReference type="PANTHER" id="PTHR47313:SF1">
    <property type="entry name" value="RIBOSOMAL RNA LARGE SUBUNIT METHYLTRANSFERASE K_L"/>
    <property type="match status" value="1"/>
</dbReference>
<protein>
    <recommendedName>
        <fullName evidence="6">Ribosomal RNA large subunit methyltransferase K/L</fullName>
    </recommendedName>
    <domain>
        <recommendedName>
            <fullName evidence="6">23S rRNA m2G2445 methyltransferase</fullName>
            <ecNumber evidence="6">2.1.1.173</ecNumber>
        </recommendedName>
        <alternativeName>
            <fullName evidence="6">rRNA (guanine-N(2)-)-methyltransferase RlmL</fullName>
        </alternativeName>
    </domain>
    <domain>
        <recommendedName>
            <fullName evidence="6">23S rRNA m7G2069 methyltransferase</fullName>
            <ecNumber evidence="6">2.1.1.264</ecNumber>
        </recommendedName>
        <alternativeName>
            <fullName evidence="6">rRNA (guanine-N(7)-)-methyltransferase RlmK</fullName>
        </alternativeName>
    </domain>
</protein>
<evidence type="ECO:0000256" key="7">
    <source>
        <dbReference type="PROSITE-ProRule" id="PRU00529"/>
    </source>
</evidence>
<dbReference type="PROSITE" id="PS01261">
    <property type="entry name" value="UPF0020"/>
    <property type="match status" value="1"/>
</dbReference>
<dbReference type="InterPro" id="IPR000241">
    <property type="entry name" value="RlmKL-like_Mtase"/>
</dbReference>
<comment type="subcellular location">
    <subcellularLocation>
        <location evidence="6">Cytoplasm</location>
    </subcellularLocation>
</comment>
<comment type="similarity">
    <text evidence="6">Belongs to the methyltransferase superfamily. RlmKL family.</text>
</comment>
<dbReference type="PROSITE" id="PS51165">
    <property type="entry name" value="THUMP"/>
    <property type="match status" value="1"/>
</dbReference>
<feature type="domain" description="THUMP" evidence="8">
    <location>
        <begin position="46"/>
        <end position="157"/>
    </location>
</feature>
<evidence type="ECO:0000256" key="5">
    <source>
        <dbReference type="ARBA" id="ARBA00022691"/>
    </source>
</evidence>
<comment type="function">
    <text evidence="6">Specifically methylates the guanine in position 2445 (m2G2445) and the guanine in position 2069 (m7G2069) of 23S rRNA.</text>
</comment>
<evidence type="ECO:0000256" key="4">
    <source>
        <dbReference type="ARBA" id="ARBA00022679"/>
    </source>
</evidence>
<dbReference type="Gene3D" id="3.30.750.80">
    <property type="entry name" value="RNA methyltransferase domain (HRMD) like"/>
    <property type="match status" value="1"/>
</dbReference>
<dbReference type="CDD" id="cd11715">
    <property type="entry name" value="THUMP_AdoMetMT"/>
    <property type="match status" value="1"/>
</dbReference>
<dbReference type="InterPro" id="IPR054170">
    <property type="entry name" value="RlmL_1st"/>
</dbReference>
<comment type="catalytic activity">
    <reaction evidence="6">
        <text>guanosine(2069) in 23S rRNA + S-adenosyl-L-methionine = N(2)-methylguanosine(2069) in 23S rRNA + S-adenosyl-L-homocysteine + H(+)</text>
        <dbReference type="Rhea" id="RHEA:43772"/>
        <dbReference type="Rhea" id="RHEA-COMP:10688"/>
        <dbReference type="Rhea" id="RHEA-COMP:10689"/>
        <dbReference type="ChEBI" id="CHEBI:15378"/>
        <dbReference type="ChEBI" id="CHEBI:57856"/>
        <dbReference type="ChEBI" id="CHEBI:59789"/>
        <dbReference type="ChEBI" id="CHEBI:74269"/>
        <dbReference type="ChEBI" id="CHEBI:74481"/>
        <dbReference type="EC" id="2.1.1.264"/>
    </reaction>
</comment>
<keyword evidence="1 6" id="KW-0963">Cytoplasm</keyword>
<dbReference type="GO" id="GO:0070043">
    <property type="term" value="F:rRNA (guanine-N7-)-methyltransferase activity"/>
    <property type="evidence" value="ECO:0007669"/>
    <property type="project" value="UniProtKB-UniRule"/>
</dbReference>
<keyword evidence="3 6" id="KW-0489">Methyltransferase</keyword>
<dbReference type="EMBL" id="JALJXV010000002">
    <property type="protein sequence ID" value="MCP1673688.1"/>
    <property type="molecule type" value="Genomic_DNA"/>
</dbReference>
<sequence>MTATQPLFVTVAGGFEGLLREEMSSLGAADCTEARGGVRCAASLETAYRICLWSRLANRVLLPLLQASIGNEDELYAAALGVDWLQHLGAEQTLAVDFGGVRPVVSHTRFGALRVKDAVVDRLREATGERPSVDTERPNVRINAFLHQRELTLALDLSGDSLHRRGYRAPGTMAPLKENLAAAILMRAGWPDIAARGGALIDPMCGSGTFPIEAAWMAGDVAPGLLRTHFGFHGWRGHDDAVWKSLVDEALERQEAGLARLPPIVGYDQDLAAVRLALANVERAGLKGHVHIEKRELDAAEPVGRVTGLVVVNPPYGERLQDRSTVAPLYARLGDVLRSRFGGWQAVVLTGSDARIGLRPERSWQVRNGPILCRLERFVLADEPTPQVHVPEALVNRLRKNARHLRNWIKREGIRCFRVYDADIPEFALAVDIYDTEEEGRWLHVQEYAAPATVSERDAEKRLRQALGALPDVLVAPPGQIAFKVRQRQKGRDQYEKQGRGGRFHTVIEGDARLRVNLTDYLDTGLFLDHRVVRRHIGEQSRGARFLNLFCYTATASVHAALGGARETVSVDLSRTYLEWGRENLAANGITAGSPHRLVHADCLQWLRDALGREGPFDLILLDPPSFSNSKRMTDTLDVQRDHVALVDAAMALLSPQGELIFSNNRRRFRLDPALSERYTVVDRSKWSMPPDFARNPGIHRCFSIRHRQ</sequence>
<dbReference type="PIRSF" id="PIRSF037618">
    <property type="entry name" value="RNA_Mtase_bacteria_prd"/>
    <property type="match status" value="1"/>
</dbReference>
<dbReference type="InterPro" id="IPR019614">
    <property type="entry name" value="SAM-dep_methyl-trfase"/>
</dbReference>
<dbReference type="InterPro" id="IPR004114">
    <property type="entry name" value="THUMP_dom"/>
</dbReference>
<evidence type="ECO:0000256" key="6">
    <source>
        <dbReference type="HAMAP-Rule" id="MF_01858"/>
    </source>
</evidence>
<dbReference type="AlphaFoldDB" id="A0AAE3G1Z3"/>
<dbReference type="CDD" id="cd02440">
    <property type="entry name" value="AdoMet_MTases"/>
    <property type="match status" value="1"/>
</dbReference>
<dbReference type="PANTHER" id="PTHR47313">
    <property type="entry name" value="RIBOSOMAL RNA LARGE SUBUNIT METHYLTRANSFERASE K/L"/>
    <property type="match status" value="1"/>
</dbReference>
<dbReference type="InterPro" id="IPR017244">
    <property type="entry name" value="23SrRNA_methyltr_KL"/>
</dbReference>